<dbReference type="InterPro" id="IPR012337">
    <property type="entry name" value="RNaseH-like_sf"/>
</dbReference>
<dbReference type="PANTHER" id="PTHR12124">
    <property type="entry name" value="POLYMYOSITIS/SCLERODERMA AUTOANTIGEN-RELATED"/>
    <property type="match status" value="1"/>
</dbReference>
<dbReference type="EMBL" id="CAXLJM020000002">
    <property type="protein sequence ID" value="CAL8068719.1"/>
    <property type="molecule type" value="Genomic_DNA"/>
</dbReference>
<dbReference type="PANTHER" id="PTHR12124:SF47">
    <property type="entry name" value="EXOSOME COMPONENT 10"/>
    <property type="match status" value="1"/>
</dbReference>
<dbReference type="InterPro" id="IPR045092">
    <property type="entry name" value="Rrp6-like"/>
</dbReference>
<feature type="region of interest" description="Disordered" evidence="1">
    <location>
        <begin position="415"/>
        <end position="436"/>
    </location>
</feature>
<dbReference type="Proteomes" id="UP001642540">
    <property type="component" value="Unassembled WGS sequence"/>
</dbReference>
<dbReference type="Gene3D" id="3.30.420.10">
    <property type="entry name" value="Ribonuclease H-like superfamily/Ribonuclease H"/>
    <property type="match status" value="1"/>
</dbReference>
<dbReference type="InterPro" id="IPR036397">
    <property type="entry name" value="RNaseH_sf"/>
</dbReference>
<evidence type="ECO:0000313" key="3">
    <source>
        <dbReference type="EMBL" id="CAL8068719.1"/>
    </source>
</evidence>
<feature type="compositionally biased region" description="Acidic residues" evidence="1">
    <location>
        <begin position="418"/>
        <end position="430"/>
    </location>
</feature>
<evidence type="ECO:0000259" key="2">
    <source>
        <dbReference type="SMART" id="SM00474"/>
    </source>
</evidence>
<gene>
    <name evidence="3" type="ORF">ODALV1_LOCUS427</name>
</gene>
<keyword evidence="4" id="KW-1185">Reference proteome</keyword>
<dbReference type="SUPFAM" id="SSF53098">
    <property type="entry name" value="Ribonuclease H-like"/>
    <property type="match status" value="1"/>
</dbReference>
<feature type="region of interest" description="Disordered" evidence="1">
    <location>
        <begin position="1"/>
        <end position="22"/>
    </location>
</feature>
<evidence type="ECO:0000256" key="1">
    <source>
        <dbReference type="SAM" id="MobiDB-lite"/>
    </source>
</evidence>
<comment type="caution">
    <text evidence="3">The sequence shown here is derived from an EMBL/GenBank/DDBJ whole genome shotgun (WGS) entry which is preliminary data.</text>
</comment>
<name>A0ABP1PMK1_9HEXA</name>
<reference evidence="3 4" key="1">
    <citation type="submission" date="2024-08" db="EMBL/GenBank/DDBJ databases">
        <authorList>
            <person name="Cucini C."/>
            <person name="Frati F."/>
        </authorList>
    </citation>
    <scope>NUCLEOTIDE SEQUENCE [LARGE SCALE GENOMIC DNA]</scope>
</reference>
<dbReference type="InterPro" id="IPR002562">
    <property type="entry name" value="3'-5'_exonuclease_dom"/>
</dbReference>
<dbReference type="Pfam" id="PF01612">
    <property type="entry name" value="DNA_pol_A_exo1"/>
    <property type="match status" value="1"/>
</dbReference>
<dbReference type="InterPro" id="IPR044876">
    <property type="entry name" value="HRDC_dom_sf"/>
</dbReference>
<organism evidence="3 4">
    <name type="scientific">Orchesella dallaii</name>
    <dbReference type="NCBI Taxonomy" id="48710"/>
    <lineage>
        <taxon>Eukaryota</taxon>
        <taxon>Metazoa</taxon>
        <taxon>Ecdysozoa</taxon>
        <taxon>Arthropoda</taxon>
        <taxon>Hexapoda</taxon>
        <taxon>Collembola</taxon>
        <taxon>Entomobryomorpha</taxon>
        <taxon>Entomobryoidea</taxon>
        <taxon>Orchesellidae</taxon>
        <taxon>Orchesellinae</taxon>
        <taxon>Orchesella</taxon>
    </lineage>
</organism>
<feature type="domain" description="3'-5' exonuclease" evidence="2">
    <location>
        <begin position="554"/>
        <end position="724"/>
    </location>
</feature>
<evidence type="ECO:0000313" key="4">
    <source>
        <dbReference type="Proteomes" id="UP001642540"/>
    </source>
</evidence>
<sequence>MPKSSPTTPTSSRGLRSGKPYQNVIDHLTTIRRRNAKNTRIPSPIPQGRINTPQNTEVQVQPTPSTSRRQYAEVLKTPTTSADDALEESRSRIDALIAHAAIRRGGNQISTSTLSENTTTNTMDIDEVTALINQRVAEAIQANNIEHEATQMEKDTELDRLRIDNDVLQQRLQNPSPNRALTSALSGLGIVAANAIAAERPKFRGGSRRGEPDRFGRGRGQIPRAGYQNYSNNYRGPPTMRGYPTRGRGEYRGADNRGNNTRGNNRGREIPTAFDREMSESDPNTQETILKELKKLPQELRRHIHWVKNNIRKTQKSNKTYYDRKHIPHPFKSGDKVMIRNHARSDKTAYKIQKLLRKWIGPFLLGAKAEDNDVTFEILTIPDFRSVGRRHVNDLRPYVKRRTVRRLLITSPNVDSVDNTDETQEVEEQGEPVRTSRRVRERIDYRTLAGYKTNKRTHNPQMSKQLNCNPKLKEFRDARSRLQRDYGLPTHPFHVRYPGYPKFKEFIERINAKDFFPRQSNSHFVRIKEFILPKDFLGAEKYFGNGPEEAEKTVRVDTFAALVEMVTHLNEQKRFATDMEGGAIKGYRGSHPALIQISTITHDFYVQPLMIWEHLDILRPLMENPDIIKIMFGCQNDLLWWRRYFDIDPFPVVDVQAVYQAMNGGNPIKLSRFVESYLPGAQMDKSFTNFDWARRNLPEEAVRYAMEDSRLLLQAWFNYTIHIEKGEDKSEESQSAFNAKMVEIQGALIRVMITGSKPFSPSKSPMPDKLKISQLKLSQEYFYALWNWRDDLARKRDLSPNDILYDSDIVDQANNVPGFEALPTQFLYRNRFLNPADIEELRKLVNSVTNERVIPTSSHSTTAKEDDNELDALDLQLHADVEGLAELEIAPKANGQIVDRADDWEDWDEPIYIETTLSQTDTKKKYDTDVIANPMANGQLVDRASDSDDWDEMDVDVYMKVENNETNTPMLIENVSRIPSPQKVTPRPKPIMKNVVTVVQHNK</sequence>
<feature type="compositionally biased region" description="Low complexity" evidence="1">
    <location>
        <begin position="1"/>
        <end position="12"/>
    </location>
</feature>
<feature type="region of interest" description="Disordered" evidence="1">
    <location>
        <begin position="202"/>
        <end position="270"/>
    </location>
</feature>
<proteinExistence type="predicted"/>
<protein>
    <recommendedName>
        <fullName evidence="2">3'-5' exonuclease domain-containing protein</fullName>
    </recommendedName>
</protein>
<accession>A0ABP1PMK1</accession>
<dbReference type="SMART" id="SM00474">
    <property type="entry name" value="35EXOc"/>
    <property type="match status" value="1"/>
</dbReference>
<feature type="region of interest" description="Disordered" evidence="1">
    <location>
        <begin position="39"/>
        <end position="69"/>
    </location>
</feature>
<dbReference type="Gene3D" id="1.10.150.80">
    <property type="entry name" value="HRDC domain"/>
    <property type="match status" value="1"/>
</dbReference>
<dbReference type="SUPFAM" id="SSF47819">
    <property type="entry name" value="HRDC-like"/>
    <property type="match status" value="1"/>
</dbReference>
<dbReference type="InterPro" id="IPR010997">
    <property type="entry name" value="HRDC-like_sf"/>
</dbReference>
<feature type="compositionally biased region" description="Polar residues" evidence="1">
    <location>
        <begin position="49"/>
        <end position="69"/>
    </location>
</feature>